<evidence type="ECO:0000313" key="10">
    <source>
        <dbReference type="EMBL" id="MBC5631055.1"/>
    </source>
</evidence>
<evidence type="ECO:0000259" key="9">
    <source>
        <dbReference type="PROSITE" id="PS51747"/>
    </source>
</evidence>
<dbReference type="EMBL" id="JACOOO010000048">
    <property type="protein sequence ID" value="MBC5631055.1"/>
    <property type="molecule type" value="Genomic_DNA"/>
</dbReference>
<evidence type="ECO:0000256" key="7">
    <source>
        <dbReference type="ARBA" id="ARBA00048045"/>
    </source>
</evidence>
<keyword evidence="11" id="KW-1185">Reference proteome</keyword>
<evidence type="ECO:0000256" key="2">
    <source>
        <dbReference type="ARBA" id="ARBA00011738"/>
    </source>
</evidence>
<reference evidence="10 11" key="1">
    <citation type="submission" date="2020-08" db="EMBL/GenBank/DDBJ databases">
        <title>Genome public.</title>
        <authorList>
            <person name="Liu C."/>
            <person name="Sun Q."/>
        </authorList>
    </citation>
    <scope>NUCLEOTIDE SEQUENCE [LARGE SCALE GENOMIC DNA]</scope>
    <source>
        <strain evidence="10 11">NSJ-6</strain>
    </source>
</reference>
<comment type="similarity">
    <text evidence="1">Belongs to the cytidine and deoxycytidylate deaminase family. ADAT2 subfamily.</text>
</comment>
<evidence type="ECO:0000256" key="5">
    <source>
        <dbReference type="ARBA" id="ARBA00022801"/>
    </source>
</evidence>
<evidence type="ECO:0000256" key="8">
    <source>
        <dbReference type="HAMAP-Rule" id="MF_00972"/>
    </source>
</evidence>
<comment type="function">
    <text evidence="8">Catalyzes the deamination of adenosine to inosine at the wobble position 34 of tRNA(Arg2).</text>
</comment>
<dbReference type="HAMAP" id="MF_00972">
    <property type="entry name" value="tRNA_aden_deaminase"/>
    <property type="match status" value="1"/>
</dbReference>
<protein>
    <recommendedName>
        <fullName evidence="8">tRNA-specific adenosine deaminase</fullName>
        <ecNumber evidence="8">3.5.4.33</ecNumber>
    </recommendedName>
</protein>
<keyword evidence="5 8" id="KW-0378">Hydrolase</keyword>
<dbReference type="InterPro" id="IPR058535">
    <property type="entry name" value="MafB19-deam"/>
</dbReference>
<keyword evidence="4 8" id="KW-0479">Metal-binding</keyword>
<dbReference type="InterPro" id="IPR016193">
    <property type="entry name" value="Cytidine_deaminase-like"/>
</dbReference>
<dbReference type="EC" id="3.5.4.33" evidence="8"/>
<dbReference type="InterPro" id="IPR028883">
    <property type="entry name" value="tRNA_aden_deaminase"/>
</dbReference>
<accession>A0ABR7DIY0</accession>
<feature type="domain" description="CMP/dCMP-type deaminase" evidence="9">
    <location>
        <begin position="1"/>
        <end position="108"/>
    </location>
</feature>
<evidence type="ECO:0000313" key="11">
    <source>
        <dbReference type="Proteomes" id="UP000596929"/>
    </source>
</evidence>
<dbReference type="InterPro" id="IPR002125">
    <property type="entry name" value="CMP_dCMP_dom"/>
</dbReference>
<evidence type="ECO:0000256" key="6">
    <source>
        <dbReference type="ARBA" id="ARBA00022833"/>
    </source>
</evidence>
<evidence type="ECO:0000256" key="1">
    <source>
        <dbReference type="ARBA" id="ARBA00010669"/>
    </source>
</evidence>
<comment type="subunit">
    <text evidence="2 8">Homodimer.</text>
</comment>
<dbReference type="PANTHER" id="PTHR11079:SF202">
    <property type="entry name" value="TRNA-SPECIFIC ADENOSINE DEAMINASE"/>
    <property type="match status" value="1"/>
</dbReference>
<dbReference type="CDD" id="cd01285">
    <property type="entry name" value="nucleoside_deaminase"/>
    <property type="match status" value="1"/>
</dbReference>
<proteinExistence type="inferred from homology"/>
<dbReference type="InterPro" id="IPR016192">
    <property type="entry name" value="APOBEC/CMP_deaminase_Zn-bd"/>
</dbReference>
<feature type="binding site" evidence="8">
    <location>
        <position position="49"/>
    </location>
    <ligand>
        <name>Zn(2+)</name>
        <dbReference type="ChEBI" id="CHEBI:29105"/>
        <note>catalytic</note>
    </ligand>
</feature>
<comment type="cofactor">
    <cofactor evidence="8">
        <name>Zn(2+)</name>
        <dbReference type="ChEBI" id="CHEBI:29105"/>
    </cofactor>
    <text evidence="8">Binds 1 zinc ion per subunit.</text>
</comment>
<dbReference type="PROSITE" id="PS00903">
    <property type="entry name" value="CYT_DCMP_DEAMINASES_1"/>
    <property type="match status" value="1"/>
</dbReference>
<dbReference type="Gene3D" id="3.40.140.10">
    <property type="entry name" value="Cytidine Deaminase, domain 2"/>
    <property type="match status" value="1"/>
</dbReference>
<keyword evidence="3 8" id="KW-0819">tRNA processing</keyword>
<dbReference type="Proteomes" id="UP000596929">
    <property type="component" value="Unassembled WGS sequence"/>
</dbReference>
<feature type="binding site" evidence="8">
    <location>
        <position position="82"/>
    </location>
    <ligand>
        <name>Zn(2+)</name>
        <dbReference type="ChEBI" id="CHEBI:29105"/>
        <note>catalytic</note>
    </ligand>
</feature>
<dbReference type="PROSITE" id="PS51747">
    <property type="entry name" value="CYT_DCMP_DEAMINASES_2"/>
    <property type="match status" value="1"/>
</dbReference>
<feature type="active site" description="Proton donor" evidence="8">
    <location>
        <position position="51"/>
    </location>
</feature>
<dbReference type="SUPFAM" id="SSF53927">
    <property type="entry name" value="Cytidine deaminase-like"/>
    <property type="match status" value="1"/>
</dbReference>
<evidence type="ECO:0000256" key="3">
    <source>
        <dbReference type="ARBA" id="ARBA00022694"/>
    </source>
</evidence>
<comment type="caution">
    <text evidence="10">The sequence shown here is derived from an EMBL/GenBank/DDBJ whole genome shotgun (WGS) entry which is preliminary data.</text>
</comment>
<feature type="binding site" evidence="8">
    <location>
        <position position="79"/>
    </location>
    <ligand>
        <name>Zn(2+)</name>
        <dbReference type="ChEBI" id="CHEBI:29105"/>
        <note>catalytic</note>
    </ligand>
</feature>
<comment type="catalytic activity">
    <reaction evidence="7 8">
        <text>adenosine(34) in tRNA + H2O + H(+) = inosine(34) in tRNA + NH4(+)</text>
        <dbReference type="Rhea" id="RHEA:43168"/>
        <dbReference type="Rhea" id="RHEA-COMP:10373"/>
        <dbReference type="Rhea" id="RHEA-COMP:10374"/>
        <dbReference type="ChEBI" id="CHEBI:15377"/>
        <dbReference type="ChEBI" id="CHEBI:15378"/>
        <dbReference type="ChEBI" id="CHEBI:28938"/>
        <dbReference type="ChEBI" id="CHEBI:74411"/>
        <dbReference type="ChEBI" id="CHEBI:82852"/>
        <dbReference type="EC" id="3.5.4.33"/>
    </reaction>
</comment>
<gene>
    <name evidence="8" type="primary">tadA</name>
    <name evidence="10" type="ORF">H8S20_19715</name>
</gene>
<sequence>MNFMDLALAEAQKAYDLDEVPVGAVIVKDGEVIAKAYNMKETKKISTAHAEILAIEEASRAIGNWRLNGCDMYVTLEPCAMCAAAIAHSRISNLYIGTFNIDMGACGTILNILDYNIFNHKINTIWCYDNRCSDILTSFFKNRRKNNKIERS</sequence>
<keyword evidence="6 8" id="KW-0862">Zinc</keyword>
<name>A0ABR7DIY0_9CLOT</name>
<organism evidence="10 11">
    <name type="scientific">Clostridium hominis</name>
    <dbReference type="NCBI Taxonomy" id="2763036"/>
    <lineage>
        <taxon>Bacteria</taxon>
        <taxon>Bacillati</taxon>
        <taxon>Bacillota</taxon>
        <taxon>Clostridia</taxon>
        <taxon>Eubacteriales</taxon>
        <taxon>Clostridiaceae</taxon>
        <taxon>Clostridium</taxon>
    </lineage>
</organism>
<evidence type="ECO:0000256" key="4">
    <source>
        <dbReference type="ARBA" id="ARBA00022723"/>
    </source>
</evidence>
<dbReference type="Pfam" id="PF14437">
    <property type="entry name" value="MafB19-deam"/>
    <property type="match status" value="1"/>
</dbReference>
<dbReference type="RefSeq" id="WP_032116752.1">
    <property type="nucleotide sequence ID" value="NZ_JACOOO010000048.1"/>
</dbReference>
<dbReference type="PANTHER" id="PTHR11079">
    <property type="entry name" value="CYTOSINE DEAMINASE FAMILY MEMBER"/>
    <property type="match status" value="1"/>
</dbReference>